<feature type="active site" description="Proton acceptor" evidence="11">
    <location>
        <position position="21"/>
    </location>
</feature>
<feature type="binding site" evidence="13">
    <location>
        <position position="200"/>
    </location>
    <ligand>
        <name>Ca(2+)</name>
        <dbReference type="ChEBI" id="CHEBI:29108"/>
        <label>2</label>
    </ligand>
</feature>
<dbReference type="InterPro" id="IPR019793">
    <property type="entry name" value="Peroxidases_heam-ligand_BS"/>
</dbReference>
<dbReference type="SUPFAM" id="SSF48113">
    <property type="entry name" value="Heme-dependent peroxidases"/>
    <property type="match status" value="2"/>
</dbReference>
<evidence type="ECO:0000256" key="6">
    <source>
        <dbReference type="ARBA" id="ARBA00022723"/>
    </source>
</evidence>
<gene>
    <name evidence="17" type="ORF">ACJIZ3_015028</name>
</gene>
<evidence type="ECO:0000256" key="9">
    <source>
        <dbReference type="ARBA" id="ARBA00023004"/>
    </source>
</evidence>
<keyword evidence="4" id="KW-0575">Peroxidase</keyword>
<dbReference type="EC" id="1.11.1.7" evidence="3"/>
<feature type="disulfide bond" evidence="15">
    <location>
        <begin position="157"/>
        <end position="187"/>
    </location>
</feature>
<feature type="domain" description="Plant heme peroxidase family profile" evidence="16">
    <location>
        <begin position="278"/>
        <end position="484"/>
    </location>
</feature>
<feature type="binding site" evidence="13">
    <location>
        <position position="209"/>
    </location>
    <ligand>
        <name>Ca(2+)</name>
        <dbReference type="ChEBI" id="CHEBI:29108"/>
        <label>2</label>
    </ligand>
</feature>
<dbReference type="FunFam" id="1.10.420.10:FF:000001">
    <property type="entry name" value="Peroxidase"/>
    <property type="match status" value="1"/>
</dbReference>
<name>A0ABD3RLG9_9LAMI</name>
<reference evidence="17 18" key="1">
    <citation type="submission" date="2024-12" db="EMBL/GenBank/DDBJ databases">
        <title>The unique morphological basis and parallel evolutionary history of personate flowers in Penstemon.</title>
        <authorList>
            <person name="Depatie T.H."/>
            <person name="Wessinger C.A."/>
        </authorList>
    </citation>
    <scope>NUCLEOTIDE SEQUENCE [LARGE SCALE GENOMIC DNA]</scope>
    <source>
        <strain evidence="17">WTNN_2</strain>
        <tissue evidence="17">Leaf</tissue>
    </source>
</reference>
<feature type="binding site" evidence="13">
    <location>
        <position position="204"/>
    </location>
    <ligand>
        <name>Ca(2+)</name>
        <dbReference type="ChEBI" id="CHEBI:29108"/>
        <label>2</label>
    </ligand>
</feature>
<keyword evidence="6 13" id="KW-0479">Metal-binding</keyword>
<dbReference type="InterPro" id="IPR000823">
    <property type="entry name" value="Peroxidase_pln"/>
</dbReference>
<dbReference type="PRINTS" id="PR00461">
    <property type="entry name" value="PLPEROXIDASE"/>
</dbReference>
<feature type="site" description="Transition state stabilizer" evidence="14">
    <location>
        <position position="17"/>
    </location>
</feature>
<feature type="binding site" evidence="13">
    <location>
        <position position="151"/>
    </location>
    <ligand>
        <name>Ca(2+)</name>
        <dbReference type="ChEBI" id="CHEBI:29108"/>
        <label>2</label>
    </ligand>
</feature>
<feature type="disulfide bond" evidence="15">
    <location>
        <begin position="23"/>
        <end position="28"/>
    </location>
</feature>
<keyword evidence="9 13" id="KW-0408">Iron</keyword>
<dbReference type="AlphaFoldDB" id="A0ABD3RLG9"/>
<dbReference type="Proteomes" id="UP001634393">
    <property type="component" value="Unassembled WGS sequence"/>
</dbReference>
<comment type="cofactor">
    <cofactor evidence="13">
        <name>Ca(2+)</name>
        <dbReference type="ChEBI" id="CHEBI:29108"/>
    </cofactor>
    <text evidence="13">Binds 2 calcium ions per subunit.</text>
</comment>
<keyword evidence="8" id="KW-0560">Oxidoreductase</keyword>
<dbReference type="InterPro" id="IPR002016">
    <property type="entry name" value="Haem_peroxidase"/>
</dbReference>
<evidence type="ECO:0000256" key="2">
    <source>
        <dbReference type="ARBA" id="ARBA00006873"/>
    </source>
</evidence>
<accession>A0ABD3RLG9</accession>
<sequence>MTSAIKKDPRTAAAVLRLVFHDCQVGGCDGSVLLDIKDKTHQAELDSSKNFGIRNRELVDQIKSKVEAVCPKQVSCADVLVLAGRDGVAIAGGPNINVPLGRKDTKIPHTKQQADVGLPRNNVDLAKAVDFFFKEAGSTYEETIAILGAHTLGVTHCDGIMDRLYVNRTVSNPKSEVEFVKYLKEKCPKDNSTRFTTQFDLDPTPQTFDNKYFVNILNGHGVISLDAEIARDPKSIGYVKKFANDKEAFFRVFSSGYVKLSTIGGCDGSVLLNIKDKNHQAEFDSPKNFGIRNRELIDKIKSKAEAVCPKQVSCADILVLAARDGVAIAGGPHIKVPLGRKDTKIPHTKQQADVGLPRNNVDLAKAVQVFFKEAGITYEETIAILGAHTLGVTHCDGIMDRLYVNKAVSNPKSEVEFVDYLKKKCPKDNSTRFTTQFDLDPTPQTFDNKYFANILKGHGVIALDAEIARDPRSIGRSRDHKGAM</sequence>
<dbReference type="Pfam" id="PF00141">
    <property type="entry name" value="peroxidase"/>
    <property type="match status" value="2"/>
</dbReference>
<dbReference type="PANTHER" id="PTHR31517">
    <property type="match status" value="1"/>
</dbReference>
<dbReference type="InterPro" id="IPR019794">
    <property type="entry name" value="Peroxidases_AS"/>
</dbReference>
<evidence type="ECO:0000256" key="15">
    <source>
        <dbReference type="PIRSR" id="PIRSR600823-5"/>
    </source>
</evidence>
<proteinExistence type="inferred from homology"/>
<comment type="cofactor">
    <cofactor evidence="13">
        <name>heme b</name>
        <dbReference type="ChEBI" id="CHEBI:60344"/>
    </cofactor>
    <text evidence="13">Binds 1 heme b (iron(II)-protoporphyrin IX) group per subunit.</text>
</comment>
<feature type="binding site" evidence="13">
    <location>
        <position position="44"/>
    </location>
    <ligand>
        <name>Ca(2+)</name>
        <dbReference type="ChEBI" id="CHEBI:29108"/>
        <label>1</label>
    </ligand>
</feature>
<evidence type="ECO:0000256" key="11">
    <source>
        <dbReference type="PIRSR" id="PIRSR600823-1"/>
    </source>
</evidence>
<evidence type="ECO:0000256" key="3">
    <source>
        <dbReference type="ARBA" id="ARBA00012313"/>
    </source>
</evidence>
<comment type="similarity">
    <text evidence="2">Belongs to the peroxidase family. Ascorbate peroxidase subfamily.</text>
</comment>
<feature type="binding site" evidence="12">
    <location>
        <position position="119"/>
    </location>
    <ligand>
        <name>substrate</name>
    </ligand>
</feature>
<evidence type="ECO:0000256" key="1">
    <source>
        <dbReference type="ARBA" id="ARBA00000189"/>
    </source>
</evidence>
<evidence type="ECO:0000256" key="12">
    <source>
        <dbReference type="PIRSR" id="PIRSR600823-2"/>
    </source>
</evidence>
<dbReference type="Gene3D" id="1.10.420.10">
    <property type="entry name" value="Peroxidase, domain 2"/>
    <property type="match status" value="2"/>
</dbReference>
<keyword evidence="18" id="KW-1185">Reference proteome</keyword>
<evidence type="ECO:0000256" key="4">
    <source>
        <dbReference type="ARBA" id="ARBA00022559"/>
    </source>
</evidence>
<evidence type="ECO:0000259" key="16">
    <source>
        <dbReference type="PROSITE" id="PS50873"/>
    </source>
</evidence>
<feature type="domain" description="Plant heme peroxidase family profile" evidence="16">
    <location>
        <begin position="1"/>
        <end position="278"/>
    </location>
</feature>
<evidence type="ECO:0000256" key="5">
    <source>
        <dbReference type="ARBA" id="ARBA00022617"/>
    </source>
</evidence>
<protein>
    <recommendedName>
        <fullName evidence="3">peroxidase</fullName>
        <ecNumber evidence="3">1.11.1.7</ecNumber>
    </recommendedName>
</protein>
<evidence type="ECO:0000256" key="7">
    <source>
        <dbReference type="ARBA" id="ARBA00022837"/>
    </source>
</evidence>
<keyword evidence="7 13" id="KW-0106">Calcium</keyword>
<feature type="binding site" evidence="13">
    <location>
        <position position="27"/>
    </location>
    <ligand>
        <name>Ca(2+)</name>
        <dbReference type="ChEBI" id="CHEBI:29108"/>
        <label>1</label>
    </ligand>
</feature>
<dbReference type="PROSITE" id="PS50873">
    <property type="entry name" value="PEROXIDASE_4"/>
    <property type="match status" value="2"/>
</dbReference>
<feature type="binding site" evidence="13">
    <location>
        <position position="22"/>
    </location>
    <ligand>
        <name>Ca(2+)</name>
        <dbReference type="ChEBI" id="CHEBI:29108"/>
        <label>1</label>
    </ligand>
</feature>
<dbReference type="PRINTS" id="PR00458">
    <property type="entry name" value="PEROXIDASE"/>
</dbReference>
<evidence type="ECO:0000313" key="17">
    <source>
        <dbReference type="EMBL" id="KAL3813760.1"/>
    </source>
</evidence>
<organism evidence="17 18">
    <name type="scientific">Penstemon smallii</name>
    <dbReference type="NCBI Taxonomy" id="265156"/>
    <lineage>
        <taxon>Eukaryota</taxon>
        <taxon>Viridiplantae</taxon>
        <taxon>Streptophyta</taxon>
        <taxon>Embryophyta</taxon>
        <taxon>Tracheophyta</taxon>
        <taxon>Spermatophyta</taxon>
        <taxon>Magnoliopsida</taxon>
        <taxon>eudicotyledons</taxon>
        <taxon>Gunneridae</taxon>
        <taxon>Pentapetalae</taxon>
        <taxon>asterids</taxon>
        <taxon>lamiids</taxon>
        <taxon>Lamiales</taxon>
        <taxon>Plantaginaceae</taxon>
        <taxon>Cheloneae</taxon>
        <taxon>Penstemon</taxon>
    </lineage>
</organism>
<dbReference type="EMBL" id="JBJXBP010000008">
    <property type="protein sequence ID" value="KAL3813760.1"/>
    <property type="molecule type" value="Genomic_DNA"/>
</dbReference>
<dbReference type="PROSITE" id="PS00436">
    <property type="entry name" value="PEROXIDASE_2"/>
    <property type="match status" value="1"/>
</dbReference>
<evidence type="ECO:0000313" key="18">
    <source>
        <dbReference type="Proteomes" id="UP001634393"/>
    </source>
</evidence>
<feature type="binding site" evidence="13">
    <location>
        <position position="29"/>
    </location>
    <ligand>
        <name>Ca(2+)</name>
        <dbReference type="ChEBI" id="CHEBI:29108"/>
        <label>1</label>
    </ligand>
</feature>
<dbReference type="GO" id="GO:0140825">
    <property type="term" value="F:lactoperoxidase activity"/>
    <property type="evidence" value="ECO:0007669"/>
    <property type="project" value="UniProtKB-EC"/>
</dbReference>
<dbReference type="PANTHER" id="PTHR31517:SF81">
    <property type="entry name" value="PEROXIDASE"/>
    <property type="match status" value="1"/>
</dbReference>
<comment type="catalytic activity">
    <reaction evidence="1">
        <text>2 a phenolic donor + H2O2 = 2 a phenolic radical donor + 2 H2O</text>
        <dbReference type="Rhea" id="RHEA:56136"/>
        <dbReference type="ChEBI" id="CHEBI:15377"/>
        <dbReference type="ChEBI" id="CHEBI:16240"/>
        <dbReference type="ChEBI" id="CHEBI:139520"/>
        <dbReference type="ChEBI" id="CHEBI:139521"/>
        <dbReference type="EC" id="1.11.1.7"/>
    </reaction>
</comment>
<feature type="binding site" description="axial binding residue" evidence="13">
    <location>
        <position position="150"/>
    </location>
    <ligand>
        <name>heme b</name>
        <dbReference type="ChEBI" id="CHEBI:60344"/>
    </ligand>
    <ligandPart>
        <name>Fe</name>
        <dbReference type="ChEBI" id="CHEBI:18248"/>
    </ligandPart>
</feature>
<feature type="binding site" evidence="13">
    <location>
        <position position="31"/>
    </location>
    <ligand>
        <name>Ca(2+)</name>
        <dbReference type="ChEBI" id="CHEBI:29108"/>
        <label>1</label>
    </ligand>
</feature>
<evidence type="ECO:0000256" key="8">
    <source>
        <dbReference type="ARBA" id="ARBA00023002"/>
    </source>
</evidence>
<keyword evidence="10 15" id="KW-1015">Disulfide bond</keyword>
<evidence type="ECO:0000256" key="14">
    <source>
        <dbReference type="PIRSR" id="PIRSR600823-4"/>
    </source>
</evidence>
<dbReference type="GO" id="GO:0046872">
    <property type="term" value="F:metal ion binding"/>
    <property type="evidence" value="ECO:0007669"/>
    <property type="project" value="UniProtKB-KW"/>
</dbReference>
<dbReference type="PROSITE" id="PS00435">
    <property type="entry name" value="PEROXIDASE_1"/>
    <property type="match status" value="2"/>
</dbReference>
<feature type="binding site" evidence="13">
    <location>
        <position position="25"/>
    </location>
    <ligand>
        <name>Ca(2+)</name>
        <dbReference type="ChEBI" id="CHEBI:29108"/>
        <label>1</label>
    </ligand>
</feature>
<evidence type="ECO:0000256" key="13">
    <source>
        <dbReference type="PIRSR" id="PIRSR600823-3"/>
    </source>
</evidence>
<evidence type="ECO:0000256" key="10">
    <source>
        <dbReference type="ARBA" id="ARBA00023157"/>
    </source>
</evidence>
<dbReference type="InterPro" id="IPR010255">
    <property type="entry name" value="Haem_peroxidase_sf"/>
</dbReference>
<dbReference type="Gene3D" id="1.10.520.10">
    <property type="match status" value="2"/>
</dbReference>
<comment type="caution">
    <text evidence="17">The sequence shown here is derived from an EMBL/GenBank/DDBJ whole genome shotgun (WGS) entry which is preliminary data.</text>
</comment>
<keyword evidence="5" id="KW-0349">Heme</keyword>